<name>E4ZS33_LEPMJ</name>
<evidence type="ECO:0000313" key="2">
    <source>
        <dbReference type="Proteomes" id="UP000002668"/>
    </source>
</evidence>
<proteinExistence type="predicted"/>
<dbReference type="InParanoid" id="E4ZS33"/>
<sequence>MPLPCRVITPSQSNPARSVHNNVPTMLRFRIEPCLCWVSCRMRRIQPLSLCCLPIFAINAPRE</sequence>
<dbReference type="AlphaFoldDB" id="E4ZS33"/>
<organism evidence="2">
    <name type="scientific">Leptosphaeria maculans (strain JN3 / isolate v23.1.3 / race Av1-4-5-6-7-8)</name>
    <name type="common">Blackleg fungus</name>
    <name type="synonym">Phoma lingam</name>
    <dbReference type="NCBI Taxonomy" id="985895"/>
    <lineage>
        <taxon>Eukaryota</taxon>
        <taxon>Fungi</taxon>
        <taxon>Dikarya</taxon>
        <taxon>Ascomycota</taxon>
        <taxon>Pezizomycotina</taxon>
        <taxon>Dothideomycetes</taxon>
        <taxon>Pleosporomycetidae</taxon>
        <taxon>Pleosporales</taxon>
        <taxon>Pleosporineae</taxon>
        <taxon>Leptosphaeriaceae</taxon>
        <taxon>Plenodomus</taxon>
        <taxon>Plenodomus lingam/Leptosphaeria maculans species complex</taxon>
    </lineage>
</organism>
<dbReference type="Proteomes" id="UP000002668">
    <property type="component" value="Genome"/>
</dbReference>
<reference evidence="2" key="1">
    <citation type="journal article" date="2011" name="Nat. Commun.">
        <title>Effector diversification within compartments of the Leptosphaeria maculans genome affected by Repeat-Induced Point mutations.</title>
        <authorList>
            <person name="Rouxel T."/>
            <person name="Grandaubert J."/>
            <person name="Hane J.K."/>
            <person name="Hoede C."/>
            <person name="van de Wouw A.P."/>
            <person name="Couloux A."/>
            <person name="Dominguez V."/>
            <person name="Anthouard V."/>
            <person name="Bally P."/>
            <person name="Bourras S."/>
            <person name="Cozijnsen A.J."/>
            <person name="Ciuffetti L.M."/>
            <person name="Degrave A."/>
            <person name="Dilmaghani A."/>
            <person name="Duret L."/>
            <person name="Fudal I."/>
            <person name="Goodwin S.B."/>
            <person name="Gout L."/>
            <person name="Glaser N."/>
            <person name="Linglin J."/>
            <person name="Kema G.H.J."/>
            <person name="Lapalu N."/>
            <person name="Lawrence C.B."/>
            <person name="May K."/>
            <person name="Meyer M."/>
            <person name="Ollivier B."/>
            <person name="Poulain J."/>
            <person name="Schoch C.L."/>
            <person name="Simon A."/>
            <person name="Spatafora J.W."/>
            <person name="Stachowiak A."/>
            <person name="Turgeon B.G."/>
            <person name="Tyler B.M."/>
            <person name="Vincent D."/>
            <person name="Weissenbach J."/>
            <person name="Amselem J."/>
            <person name="Quesneville H."/>
            <person name="Oliver R.P."/>
            <person name="Wincker P."/>
            <person name="Balesdent M.-H."/>
            <person name="Howlett B.J."/>
        </authorList>
    </citation>
    <scope>NUCLEOTIDE SEQUENCE [LARGE SCALE GENOMIC DNA]</scope>
    <source>
        <strain evidence="2">JN3 / isolate v23.1.3 / race Av1-4-5-6-7-8</strain>
    </source>
</reference>
<dbReference type="VEuPathDB" id="FungiDB:LEMA_P123650.1"/>
<protein>
    <submittedName>
        <fullName evidence="1">Predicted protein</fullName>
    </submittedName>
</protein>
<dbReference type="HOGENOM" id="CLU_2886238_0_0_1"/>
<keyword evidence="2" id="KW-1185">Reference proteome</keyword>
<evidence type="ECO:0000313" key="1">
    <source>
        <dbReference type="EMBL" id="CBX94213.1"/>
    </source>
</evidence>
<dbReference type="EMBL" id="FP929120">
    <property type="protein sequence ID" value="CBX94213.1"/>
    <property type="molecule type" value="Genomic_DNA"/>
</dbReference>
<accession>E4ZS33</accession>
<gene>
    <name evidence="1" type="ORF">LEMA_P123650.1</name>
</gene>